<feature type="region of interest" description="Disordered" evidence="1">
    <location>
        <begin position="1"/>
        <end position="23"/>
    </location>
</feature>
<organism evidence="2 3">
    <name type="scientific">Polarella glacialis</name>
    <name type="common">Dinoflagellate</name>
    <dbReference type="NCBI Taxonomy" id="89957"/>
    <lineage>
        <taxon>Eukaryota</taxon>
        <taxon>Sar</taxon>
        <taxon>Alveolata</taxon>
        <taxon>Dinophyceae</taxon>
        <taxon>Suessiales</taxon>
        <taxon>Suessiaceae</taxon>
        <taxon>Polarella</taxon>
    </lineage>
</organism>
<comment type="caution">
    <text evidence="2">The sequence shown here is derived from an EMBL/GenBank/DDBJ whole genome shotgun (WGS) entry which is preliminary data.</text>
</comment>
<dbReference type="OrthoDB" id="10362760at2759"/>
<dbReference type="EMBL" id="CAJNNV010025045">
    <property type="protein sequence ID" value="CAE8611762.1"/>
    <property type="molecule type" value="Genomic_DNA"/>
</dbReference>
<dbReference type="Proteomes" id="UP000654075">
    <property type="component" value="Unassembled WGS sequence"/>
</dbReference>
<evidence type="ECO:0000256" key="1">
    <source>
        <dbReference type="SAM" id="MobiDB-lite"/>
    </source>
</evidence>
<evidence type="ECO:0000313" key="2">
    <source>
        <dbReference type="EMBL" id="CAE8611762.1"/>
    </source>
</evidence>
<reference evidence="2" key="1">
    <citation type="submission" date="2021-02" db="EMBL/GenBank/DDBJ databases">
        <authorList>
            <person name="Dougan E. K."/>
            <person name="Rhodes N."/>
            <person name="Thang M."/>
            <person name="Chan C."/>
        </authorList>
    </citation>
    <scope>NUCLEOTIDE SEQUENCE</scope>
</reference>
<proteinExistence type="predicted"/>
<keyword evidence="3" id="KW-1185">Reference proteome</keyword>
<dbReference type="AlphaFoldDB" id="A0A813FDS0"/>
<sequence length="186" mass="19363">MDLLLESPPPPPQRLQQEGATPDDILAAPAVPLEVDAAEEETRLKDWASTSPPLLSVVGPLLAKASSGARDAARSELERIGSLAGPAPPSFGAASDAAADNAERGGASSDEEGKTKGPAPSDAPAYDFYNEDIPMDVFLNCEDHTVRTATGVPCFDLLDSDEEEAAGEQPIAVAVQDEPAEEITEL</sequence>
<evidence type="ECO:0000313" key="3">
    <source>
        <dbReference type="Proteomes" id="UP000654075"/>
    </source>
</evidence>
<feature type="compositionally biased region" description="Low complexity" evidence="1">
    <location>
        <begin position="81"/>
        <end position="100"/>
    </location>
</feature>
<feature type="region of interest" description="Disordered" evidence="1">
    <location>
        <begin position="65"/>
        <end position="128"/>
    </location>
</feature>
<name>A0A813FDS0_POLGL</name>
<gene>
    <name evidence="2" type="ORF">PGLA1383_LOCUS29562</name>
</gene>
<protein>
    <submittedName>
        <fullName evidence="2">Uncharacterized protein</fullName>
    </submittedName>
</protein>
<accession>A0A813FDS0</accession>